<sequence length="58" mass="6133">MFHATKAGGQFSDSSESGARCDIRSVGGSLDETKPSLLHRFLVEIVAISHYLPVGTGV</sequence>
<feature type="region of interest" description="Disordered" evidence="1">
    <location>
        <begin position="1"/>
        <end position="26"/>
    </location>
</feature>
<dbReference type="VEuPathDB" id="VectorBase:ASIC022242"/>
<evidence type="ECO:0000256" key="1">
    <source>
        <dbReference type="SAM" id="MobiDB-lite"/>
    </source>
</evidence>
<gene>
    <name evidence="2" type="ORF">ZHAS_00022242</name>
</gene>
<evidence type="ECO:0000313" key="4">
    <source>
        <dbReference type="Proteomes" id="UP000030765"/>
    </source>
</evidence>
<dbReference type="EnsemblMetazoa" id="ASIC022242-RA">
    <property type="protein sequence ID" value="ASIC022242-PA"/>
    <property type="gene ID" value="ASIC022242"/>
</dbReference>
<protein>
    <submittedName>
        <fullName evidence="2 3">Uncharacterized protein</fullName>
    </submittedName>
</protein>
<dbReference type="EMBL" id="ATLV01027137">
    <property type="status" value="NOT_ANNOTATED_CDS"/>
    <property type="molecule type" value="Genomic_DNA"/>
</dbReference>
<evidence type="ECO:0000313" key="2">
    <source>
        <dbReference type="EMBL" id="KFB53990.1"/>
    </source>
</evidence>
<proteinExistence type="predicted"/>
<dbReference type="EMBL" id="KE525423">
    <property type="protein sequence ID" value="KFB53990.1"/>
    <property type="molecule type" value="Genomic_DNA"/>
</dbReference>
<reference evidence="2 4" key="1">
    <citation type="journal article" date="2014" name="BMC Genomics">
        <title>Genome sequence of Anopheles sinensis provides insight into genetics basis of mosquito competence for malaria parasites.</title>
        <authorList>
            <person name="Zhou D."/>
            <person name="Zhang D."/>
            <person name="Ding G."/>
            <person name="Shi L."/>
            <person name="Hou Q."/>
            <person name="Ye Y."/>
            <person name="Xu Y."/>
            <person name="Zhou H."/>
            <person name="Xiong C."/>
            <person name="Li S."/>
            <person name="Yu J."/>
            <person name="Hong S."/>
            <person name="Yu X."/>
            <person name="Zou P."/>
            <person name="Chen C."/>
            <person name="Chang X."/>
            <person name="Wang W."/>
            <person name="Lv Y."/>
            <person name="Sun Y."/>
            <person name="Ma L."/>
            <person name="Shen B."/>
            <person name="Zhu C."/>
        </authorList>
    </citation>
    <scope>NUCLEOTIDE SEQUENCE [LARGE SCALE GENOMIC DNA]</scope>
</reference>
<organism evidence="2">
    <name type="scientific">Anopheles sinensis</name>
    <name type="common">Mosquito</name>
    <dbReference type="NCBI Taxonomy" id="74873"/>
    <lineage>
        <taxon>Eukaryota</taxon>
        <taxon>Metazoa</taxon>
        <taxon>Ecdysozoa</taxon>
        <taxon>Arthropoda</taxon>
        <taxon>Hexapoda</taxon>
        <taxon>Insecta</taxon>
        <taxon>Pterygota</taxon>
        <taxon>Neoptera</taxon>
        <taxon>Endopterygota</taxon>
        <taxon>Diptera</taxon>
        <taxon>Nematocera</taxon>
        <taxon>Culicoidea</taxon>
        <taxon>Culicidae</taxon>
        <taxon>Anophelinae</taxon>
        <taxon>Anopheles</taxon>
    </lineage>
</organism>
<accession>A0A084WUU6</accession>
<reference evidence="3" key="2">
    <citation type="submission" date="2020-05" db="UniProtKB">
        <authorList>
            <consortium name="EnsemblMetazoa"/>
        </authorList>
    </citation>
    <scope>IDENTIFICATION</scope>
</reference>
<dbReference type="AlphaFoldDB" id="A0A084WUU6"/>
<evidence type="ECO:0000313" key="3">
    <source>
        <dbReference type="EnsemblMetazoa" id="ASIC022242-PA"/>
    </source>
</evidence>
<name>A0A084WUU6_ANOSI</name>
<dbReference type="Proteomes" id="UP000030765">
    <property type="component" value="Unassembled WGS sequence"/>
</dbReference>
<keyword evidence="4" id="KW-1185">Reference proteome</keyword>